<dbReference type="Pfam" id="PF13620">
    <property type="entry name" value="CarboxypepD_reg"/>
    <property type="match status" value="1"/>
</dbReference>
<evidence type="ECO:0000259" key="3">
    <source>
        <dbReference type="Pfam" id="PF14905"/>
    </source>
</evidence>
<feature type="chain" id="PRO_5021716589" evidence="2">
    <location>
        <begin position="29"/>
        <end position="821"/>
    </location>
</feature>
<sequence length="821" mass="92343">MLTSILKSTRFYNCLGFLLLFSTMLVDAQEKPSKITGEVVDENSTILPFVQVTLKSSRDSSIVKTVLANDKGQFEFEISAAGKYLIEVKMMGFKPVFRNQIYFQTSNQTLNLGTIRMASSSSMLAGVTIEGKKPFIERRADKIVINLNDLMGQGASINEVLDKLPGVKVDQEGRITLNGQGVQIYINGKSTPLSVDAISGMMKGMSASSVEKIELIAHPSAKYDAAGGAGIINLLKKRNFDEGVSGNVFGGVGKGKYAKYNGGLTLNYKTKGINILFNPNYNHNETVIKSNIFSKITNEQNGTISNRNTDINTMLNDHTFNPTLGVDFNLTDKTILSLSSTTEFQHVKKSATSVTYTGSGEEVNIKDNEFLNAIKTSKNNTTAGMHLQHQMDTMGREITFDFDYFNFRTTNGENYSIQNYFPTPELTNSFLDQSQKFNVYSAKSDLTLPLRNKNQLEFGWKSGYTVSKNSNDFINTTNNLDGLNPSQRNRFRYQENINALYGIYSQTGAKLSYNIGLRAENTLGEGLQIDTGITIRKSYVQLFPSIFIDYKFNKDHGLNFISKKFVTRPTYENLNPLVRLINSDNYIQGNPDLDASNGYSVSATHLFKNMLFTTLEYNRVTNAITYFTVPYNDTNILTTRPFNNKHTQFFSLLVSLNKQLIKWWYTSTYINTSKRISKDIFNGTEIENNGILNFTASSFNSFKLTKDLDFMFIYNLVGKSQNQNVFNDANSYVTAGLVQNLLAKKASITLSVTDVFNTYRNAYTQNSVNVNQRYFTNYETRISRIRFSYNFGGNIKKTKASTSADDQRDRSENKRNSGITF</sequence>
<feature type="region of interest" description="Disordered" evidence="1">
    <location>
        <begin position="800"/>
        <end position="821"/>
    </location>
</feature>
<dbReference type="AlphaFoldDB" id="A0A521FU59"/>
<dbReference type="Pfam" id="PF14905">
    <property type="entry name" value="OMP_b-brl_3"/>
    <property type="match status" value="1"/>
</dbReference>
<proteinExistence type="predicted"/>
<evidence type="ECO:0000256" key="2">
    <source>
        <dbReference type="SAM" id="SignalP"/>
    </source>
</evidence>
<organism evidence="4 5">
    <name type="scientific">Pedobacter westerhofensis</name>
    <dbReference type="NCBI Taxonomy" id="425512"/>
    <lineage>
        <taxon>Bacteria</taxon>
        <taxon>Pseudomonadati</taxon>
        <taxon>Bacteroidota</taxon>
        <taxon>Sphingobacteriia</taxon>
        <taxon>Sphingobacteriales</taxon>
        <taxon>Sphingobacteriaceae</taxon>
        <taxon>Pedobacter</taxon>
    </lineage>
</organism>
<dbReference type="SUPFAM" id="SSF56935">
    <property type="entry name" value="Porins"/>
    <property type="match status" value="1"/>
</dbReference>
<dbReference type="InterPro" id="IPR008969">
    <property type="entry name" value="CarboxyPept-like_regulatory"/>
</dbReference>
<dbReference type="PANTHER" id="PTHR40980">
    <property type="entry name" value="PLUG DOMAIN-CONTAINING PROTEIN"/>
    <property type="match status" value="1"/>
</dbReference>
<dbReference type="OrthoDB" id="724695at2"/>
<feature type="domain" description="Outer membrane protein beta-barrel" evidence="3">
    <location>
        <begin position="389"/>
        <end position="789"/>
    </location>
</feature>
<keyword evidence="5" id="KW-1185">Reference proteome</keyword>
<dbReference type="InterPro" id="IPR041700">
    <property type="entry name" value="OMP_b-brl_3"/>
</dbReference>
<feature type="compositionally biased region" description="Basic and acidic residues" evidence="1">
    <location>
        <begin position="805"/>
        <end position="815"/>
    </location>
</feature>
<dbReference type="SUPFAM" id="SSF49464">
    <property type="entry name" value="Carboxypeptidase regulatory domain-like"/>
    <property type="match status" value="1"/>
</dbReference>
<dbReference type="RefSeq" id="WP_142531355.1">
    <property type="nucleotide sequence ID" value="NZ_CBCSJO010000022.1"/>
</dbReference>
<accession>A0A521FU59</accession>
<dbReference type="EMBL" id="FXTN01000025">
    <property type="protein sequence ID" value="SMO99693.1"/>
    <property type="molecule type" value="Genomic_DNA"/>
</dbReference>
<dbReference type="Proteomes" id="UP000320300">
    <property type="component" value="Unassembled WGS sequence"/>
</dbReference>
<evidence type="ECO:0000313" key="4">
    <source>
        <dbReference type="EMBL" id="SMO99693.1"/>
    </source>
</evidence>
<gene>
    <name evidence="4" type="ORF">SAMN06265348_1253</name>
</gene>
<protein>
    <submittedName>
        <fullName evidence="4">Outer membrane receptor proteins, mostly Fe transport</fullName>
    </submittedName>
</protein>
<dbReference type="Gene3D" id="2.60.40.1120">
    <property type="entry name" value="Carboxypeptidase-like, regulatory domain"/>
    <property type="match status" value="1"/>
</dbReference>
<keyword evidence="4" id="KW-0675">Receptor</keyword>
<keyword evidence="2" id="KW-0732">Signal</keyword>
<dbReference type="PANTHER" id="PTHR40980:SF3">
    <property type="entry name" value="TONB-DEPENDENT RECEPTOR-LIKE BETA-BARREL DOMAIN-CONTAINING PROTEIN"/>
    <property type="match status" value="1"/>
</dbReference>
<feature type="signal peptide" evidence="2">
    <location>
        <begin position="1"/>
        <end position="28"/>
    </location>
</feature>
<reference evidence="4 5" key="1">
    <citation type="submission" date="2017-05" db="EMBL/GenBank/DDBJ databases">
        <authorList>
            <person name="Varghese N."/>
            <person name="Submissions S."/>
        </authorList>
    </citation>
    <scope>NUCLEOTIDE SEQUENCE [LARGE SCALE GENOMIC DNA]</scope>
    <source>
        <strain evidence="4 5">DSM 19036</strain>
    </source>
</reference>
<evidence type="ECO:0000256" key="1">
    <source>
        <dbReference type="SAM" id="MobiDB-lite"/>
    </source>
</evidence>
<name>A0A521FU59_9SPHI</name>
<evidence type="ECO:0000313" key="5">
    <source>
        <dbReference type="Proteomes" id="UP000320300"/>
    </source>
</evidence>